<evidence type="ECO:0000256" key="1">
    <source>
        <dbReference type="ARBA" id="ARBA00004196"/>
    </source>
</evidence>
<reference evidence="5 6" key="1">
    <citation type="submission" date="2018-03" db="EMBL/GenBank/DDBJ databases">
        <authorList>
            <person name="Keele B.F."/>
        </authorList>
    </citation>
    <scope>NUCLEOTIDE SEQUENCE [LARGE SCALE GENOMIC DNA]</scope>
    <source>
        <strain evidence="5 6">CECT 8811</strain>
    </source>
</reference>
<feature type="signal peptide" evidence="3">
    <location>
        <begin position="1"/>
        <end position="19"/>
    </location>
</feature>
<dbReference type="Gene3D" id="1.20.1420.20">
    <property type="entry name" value="M75 peptidase, HXXE motif"/>
    <property type="match status" value="1"/>
</dbReference>
<dbReference type="Proteomes" id="UP000244911">
    <property type="component" value="Unassembled WGS sequence"/>
</dbReference>
<dbReference type="Pfam" id="PF09375">
    <property type="entry name" value="Peptidase_M75"/>
    <property type="match status" value="1"/>
</dbReference>
<dbReference type="InterPro" id="IPR038352">
    <property type="entry name" value="Imelysin_sf"/>
</dbReference>
<organism evidence="5 6">
    <name type="scientific">Aliiroseovarius pelagivivens</name>
    <dbReference type="NCBI Taxonomy" id="1639690"/>
    <lineage>
        <taxon>Bacteria</taxon>
        <taxon>Pseudomonadati</taxon>
        <taxon>Pseudomonadota</taxon>
        <taxon>Alphaproteobacteria</taxon>
        <taxon>Rhodobacterales</taxon>
        <taxon>Paracoccaceae</taxon>
        <taxon>Aliiroseovarius</taxon>
    </lineage>
</organism>
<accession>A0A2R8AH62</accession>
<dbReference type="EMBL" id="OMOI01000001">
    <property type="protein sequence ID" value="SPF75401.1"/>
    <property type="molecule type" value="Genomic_DNA"/>
</dbReference>
<dbReference type="AlphaFoldDB" id="A0A2R8AH62"/>
<sequence length="340" mass="36776">MRLFSFVASCLLPAHILTAQTAHPVDHSEISDRVLAVIENQFSAFRNESATLAQTATDLCDGGARDPVLDALEATWLAWAPLDAYQFGPIEQQAAALTVNFFPDKKNFTGRALYQHLKRPEAEQGDPAVVASSSAALQGLPAIERLLFEDLPTCPSLVGITGNLAHISQSLYDGWFAADGWADLVRGAGPDNPVYLSGGEFTKQALTAIDFSILRLNDHRLGRPLGTYARAFPKRAEAWRSGLTNQIMIAQLEGIIVLIDHGFAEAISEPARVEAVKTLKELQARIDAIGAPLAVAVEDPLMRVRIEGIMSKLDYLKTHVDEEFSPNLGVQSGFSAGDGD</sequence>
<comment type="subcellular location">
    <subcellularLocation>
        <location evidence="1">Cell envelope</location>
    </subcellularLocation>
</comment>
<gene>
    <name evidence="5" type="ORF">ALP8811_00388</name>
</gene>
<keyword evidence="2 3" id="KW-0732">Signal</keyword>
<feature type="chain" id="PRO_5015339286" description="Imelysin-like domain-containing protein" evidence="3">
    <location>
        <begin position="20"/>
        <end position="340"/>
    </location>
</feature>
<evidence type="ECO:0000313" key="5">
    <source>
        <dbReference type="EMBL" id="SPF75401.1"/>
    </source>
</evidence>
<dbReference type="OrthoDB" id="5729110at2"/>
<dbReference type="InterPro" id="IPR018976">
    <property type="entry name" value="Imelysin-like"/>
</dbReference>
<evidence type="ECO:0000259" key="4">
    <source>
        <dbReference type="Pfam" id="PF09375"/>
    </source>
</evidence>
<proteinExistence type="predicted"/>
<feature type="domain" description="Imelysin-like" evidence="4">
    <location>
        <begin position="42"/>
        <end position="317"/>
    </location>
</feature>
<dbReference type="InterPro" id="IPR034984">
    <property type="entry name" value="Imelysin-like_IPPA"/>
</dbReference>
<dbReference type="GO" id="GO:0030313">
    <property type="term" value="C:cell envelope"/>
    <property type="evidence" value="ECO:0007669"/>
    <property type="project" value="UniProtKB-SubCell"/>
</dbReference>
<keyword evidence="6" id="KW-1185">Reference proteome</keyword>
<evidence type="ECO:0000256" key="3">
    <source>
        <dbReference type="SAM" id="SignalP"/>
    </source>
</evidence>
<evidence type="ECO:0000313" key="6">
    <source>
        <dbReference type="Proteomes" id="UP000244911"/>
    </source>
</evidence>
<dbReference type="RefSeq" id="WP_108855506.1">
    <property type="nucleotide sequence ID" value="NZ_OMOI01000001.1"/>
</dbReference>
<protein>
    <recommendedName>
        <fullName evidence="4">Imelysin-like domain-containing protein</fullName>
    </recommendedName>
</protein>
<name>A0A2R8AH62_9RHOB</name>
<dbReference type="CDD" id="cd14659">
    <property type="entry name" value="Imelysin-like_IPPA"/>
    <property type="match status" value="1"/>
</dbReference>
<evidence type="ECO:0000256" key="2">
    <source>
        <dbReference type="ARBA" id="ARBA00022729"/>
    </source>
</evidence>